<protein>
    <submittedName>
        <fullName evidence="1">Uncharacterized protein</fullName>
    </submittedName>
</protein>
<evidence type="ECO:0000313" key="2">
    <source>
        <dbReference type="Proteomes" id="UP000276133"/>
    </source>
</evidence>
<dbReference type="AlphaFoldDB" id="A0A3M7SWB2"/>
<comment type="caution">
    <text evidence="1">The sequence shown here is derived from an EMBL/GenBank/DDBJ whole genome shotgun (WGS) entry which is preliminary data.</text>
</comment>
<dbReference type="EMBL" id="REGN01000690">
    <property type="protein sequence ID" value="RNA39989.1"/>
    <property type="molecule type" value="Genomic_DNA"/>
</dbReference>
<sequence length="88" mass="10277">MTFLNLQVANIFEFSLKVQIKATFETINFKIFQLNCKRINIFVQPGSCICNFINPKIKFANFYPNLKKLARHNKILTENSAKVLMLHL</sequence>
<keyword evidence="2" id="KW-1185">Reference proteome</keyword>
<evidence type="ECO:0000313" key="1">
    <source>
        <dbReference type="EMBL" id="RNA39989.1"/>
    </source>
</evidence>
<organism evidence="1 2">
    <name type="scientific">Brachionus plicatilis</name>
    <name type="common">Marine rotifer</name>
    <name type="synonym">Brachionus muelleri</name>
    <dbReference type="NCBI Taxonomy" id="10195"/>
    <lineage>
        <taxon>Eukaryota</taxon>
        <taxon>Metazoa</taxon>
        <taxon>Spiralia</taxon>
        <taxon>Gnathifera</taxon>
        <taxon>Rotifera</taxon>
        <taxon>Eurotatoria</taxon>
        <taxon>Monogononta</taxon>
        <taxon>Pseudotrocha</taxon>
        <taxon>Ploima</taxon>
        <taxon>Brachionidae</taxon>
        <taxon>Brachionus</taxon>
    </lineage>
</organism>
<proteinExistence type="predicted"/>
<gene>
    <name evidence="1" type="ORF">BpHYR1_044233</name>
</gene>
<dbReference type="Proteomes" id="UP000276133">
    <property type="component" value="Unassembled WGS sequence"/>
</dbReference>
<name>A0A3M7SWB2_BRAPC</name>
<accession>A0A3M7SWB2</accession>
<reference evidence="1 2" key="1">
    <citation type="journal article" date="2018" name="Sci. Rep.">
        <title>Genomic signatures of local adaptation to the degree of environmental predictability in rotifers.</title>
        <authorList>
            <person name="Franch-Gras L."/>
            <person name="Hahn C."/>
            <person name="Garcia-Roger E.M."/>
            <person name="Carmona M.J."/>
            <person name="Serra M."/>
            <person name="Gomez A."/>
        </authorList>
    </citation>
    <scope>NUCLEOTIDE SEQUENCE [LARGE SCALE GENOMIC DNA]</scope>
    <source>
        <strain evidence="1">HYR1</strain>
    </source>
</reference>